<evidence type="ECO:0000256" key="2">
    <source>
        <dbReference type="ARBA" id="ARBA00022574"/>
    </source>
</evidence>
<organism evidence="8 9">
    <name type="scientific">Volvox reticuliferus</name>
    <dbReference type="NCBI Taxonomy" id="1737510"/>
    <lineage>
        <taxon>Eukaryota</taxon>
        <taxon>Viridiplantae</taxon>
        <taxon>Chlorophyta</taxon>
        <taxon>core chlorophytes</taxon>
        <taxon>Chlorophyceae</taxon>
        <taxon>CS clade</taxon>
        <taxon>Chlamydomonadales</taxon>
        <taxon>Volvocaceae</taxon>
        <taxon>Volvox</taxon>
    </lineage>
</organism>
<dbReference type="InterPro" id="IPR036322">
    <property type="entry name" value="WD40_repeat_dom_sf"/>
</dbReference>
<dbReference type="InterPro" id="IPR015943">
    <property type="entry name" value="WD40/YVTN_repeat-like_dom_sf"/>
</dbReference>
<dbReference type="InterPro" id="IPR052415">
    <property type="entry name" value="Diphthine_MTase"/>
</dbReference>
<dbReference type="PANTHER" id="PTHR46042:SF1">
    <property type="entry name" value="DIPHTHINE METHYLTRANSFERASE"/>
    <property type="match status" value="1"/>
</dbReference>
<evidence type="ECO:0000256" key="3">
    <source>
        <dbReference type="ARBA" id="ARBA00022737"/>
    </source>
</evidence>
<dbReference type="Gene3D" id="2.130.10.10">
    <property type="entry name" value="YVTN repeat-like/Quinoprotein amine dehydrogenase"/>
    <property type="match status" value="1"/>
</dbReference>
<dbReference type="InterPro" id="IPR001680">
    <property type="entry name" value="WD40_rpt"/>
</dbReference>
<name>A0A8J4BZ78_9CHLO</name>
<gene>
    <name evidence="8" type="ORF">Vretimale_2686</name>
</gene>
<comment type="caution">
    <text evidence="8">The sequence shown here is derived from an EMBL/GenBank/DDBJ whole genome shotgun (WGS) entry which is preliminary data.</text>
</comment>
<evidence type="ECO:0000313" key="8">
    <source>
        <dbReference type="EMBL" id="GIL96964.1"/>
    </source>
</evidence>
<dbReference type="Proteomes" id="UP000722791">
    <property type="component" value="Unassembled WGS sequence"/>
</dbReference>
<dbReference type="Pfam" id="PF00400">
    <property type="entry name" value="WD40"/>
    <property type="match status" value="1"/>
</dbReference>
<dbReference type="SMART" id="SM00320">
    <property type="entry name" value="WD40"/>
    <property type="match status" value="2"/>
</dbReference>
<dbReference type="PROSITE" id="PS50294">
    <property type="entry name" value="WD_REPEATS_REGION"/>
    <property type="match status" value="1"/>
</dbReference>
<protein>
    <recommendedName>
        <fullName evidence="6">methylated diphthine methylhydrolase</fullName>
        <ecNumber evidence="6">3.1.1.97</ecNumber>
    </recommendedName>
</protein>
<dbReference type="GO" id="GO:0017183">
    <property type="term" value="P:protein histidyl modification to diphthamide"/>
    <property type="evidence" value="ECO:0007669"/>
    <property type="project" value="TreeGrafter"/>
</dbReference>
<reference evidence="8" key="1">
    <citation type="journal article" date="2021" name="Proc. Natl. Acad. Sci. U.S.A.">
        <title>Three genomes in the algal genus Volvox reveal the fate of a haploid sex-determining region after a transition to homothallism.</title>
        <authorList>
            <person name="Yamamoto K."/>
            <person name="Hamaji T."/>
            <person name="Kawai-Toyooka H."/>
            <person name="Matsuzaki R."/>
            <person name="Takahashi F."/>
            <person name="Nishimura Y."/>
            <person name="Kawachi M."/>
            <person name="Noguchi H."/>
            <person name="Minakuchi Y."/>
            <person name="Umen J.G."/>
            <person name="Toyoda A."/>
            <person name="Nozaki H."/>
        </authorList>
    </citation>
    <scope>NUCLEOTIDE SEQUENCE</scope>
    <source>
        <strain evidence="8">NIES-3785</strain>
    </source>
</reference>
<keyword evidence="4" id="KW-0378">Hydrolase</keyword>
<evidence type="ECO:0000256" key="4">
    <source>
        <dbReference type="ARBA" id="ARBA00022801"/>
    </source>
</evidence>
<dbReference type="PANTHER" id="PTHR46042">
    <property type="entry name" value="DIPHTHINE METHYLTRANSFERASE"/>
    <property type="match status" value="1"/>
</dbReference>
<evidence type="ECO:0000256" key="5">
    <source>
        <dbReference type="ARBA" id="ARBA00038092"/>
    </source>
</evidence>
<dbReference type="AlphaFoldDB" id="A0A8J4BZ78"/>
<dbReference type="EMBL" id="BNCQ01000004">
    <property type="protein sequence ID" value="GIL96964.1"/>
    <property type="molecule type" value="Genomic_DNA"/>
</dbReference>
<evidence type="ECO:0000256" key="6">
    <source>
        <dbReference type="ARBA" id="ARBA00039131"/>
    </source>
</evidence>
<comment type="catalytic activity">
    <reaction evidence="7">
        <text>diphthine methyl ester-[translation elongation factor 2] + H2O = diphthine-[translation elongation factor 2] + methanol + H(+)</text>
        <dbReference type="Rhea" id="RHEA:42656"/>
        <dbReference type="Rhea" id="RHEA-COMP:10172"/>
        <dbReference type="Rhea" id="RHEA-COMP:10173"/>
        <dbReference type="ChEBI" id="CHEBI:15377"/>
        <dbReference type="ChEBI" id="CHEBI:15378"/>
        <dbReference type="ChEBI" id="CHEBI:17790"/>
        <dbReference type="ChEBI" id="CHEBI:79005"/>
        <dbReference type="ChEBI" id="CHEBI:82696"/>
        <dbReference type="EC" id="3.1.1.97"/>
    </reaction>
</comment>
<dbReference type="GO" id="GO:0005737">
    <property type="term" value="C:cytoplasm"/>
    <property type="evidence" value="ECO:0007669"/>
    <property type="project" value="TreeGrafter"/>
</dbReference>
<evidence type="ECO:0000256" key="7">
    <source>
        <dbReference type="ARBA" id="ARBA00047551"/>
    </source>
</evidence>
<sequence>MAAMLASEPVIIHSEALGFNADCAEFCPHPGLNYLLALGTYQLVEETQERVGRCYLRALQLGGAGDQPQGSINAGSLDMPGIFDLKWRPTACDAQNAILGAALADGTVRLMEVVAVSENAAVETLPELRLQSQVAACSSGMCLSLDWQVGYGSVEARIATSSSAGTLSLLQATNTELSHVCEWKAHELEAWCTAFHKAEENILFSGADDCYFKAYDIRTDPASPIFSDRRTHTAGVCTVSPHPTEQHIVATGSYDEHVRLWDMRNTSKPVLVSQLNTGGGNWRLRWHPHDVHVLLAACMYNGFAVLRCCTSDFRSLALVSMYQSPNKHIAYGADWWQGGSAAGETSCSGSSSSSSADKGRRSLAATCSFYDRQHTLVWLETE</sequence>
<dbReference type="InterPro" id="IPR019775">
    <property type="entry name" value="WD40_repeat_CS"/>
</dbReference>
<proteinExistence type="inferred from homology"/>
<dbReference type="GO" id="GO:0061685">
    <property type="term" value="F:diphthine methylesterase activity"/>
    <property type="evidence" value="ECO:0007669"/>
    <property type="project" value="UniProtKB-EC"/>
</dbReference>
<dbReference type="SUPFAM" id="SSF50978">
    <property type="entry name" value="WD40 repeat-like"/>
    <property type="match status" value="1"/>
</dbReference>
<evidence type="ECO:0000256" key="1">
    <source>
        <dbReference type="ARBA" id="ARBA00005156"/>
    </source>
</evidence>
<comment type="pathway">
    <text evidence="1">Protein modification; peptidyl-diphthamide biosynthesis.</text>
</comment>
<accession>A0A8J4BZ78</accession>
<comment type="similarity">
    <text evidence="5">Belongs to the DPH7 family.</text>
</comment>
<dbReference type="PROSITE" id="PS00678">
    <property type="entry name" value="WD_REPEATS_1"/>
    <property type="match status" value="1"/>
</dbReference>
<keyword evidence="3" id="KW-0677">Repeat</keyword>
<evidence type="ECO:0000313" key="9">
    <source>
        <dbReference type="Proteomes" id="UP000722791"/>
    </source>
</evidence>
<dbReference type="PROSITE" id="PS50082">
    <property type="entry name" value="WD_REPEATS_2"/>
    <property type="match status" value="1"/>
</dbReference>
<dbReference type="OrthoDB" id="1930760at2759"/>
<dbReference type="EC" id="3.1.1.97" evidence="6"/>
<keyword evidence="2" id="KW-0853">WD repeat</keyword>